<evidence type="ECO:0000313" key="1">
    <source>
        <dbReference type="EMBL" id="MFD1508815.1"/>
    </source>
</evidence>
<evidence type="ECO:0000313" key="2">
    <source>
        <dbReference type="Proteomes" id="UP001597186"/>
    </source>
</evidence>
<dbReference type="InterPro" id="IPR018666">
    <property type="entry name" value="DUF2125"/>
</dbReference>
<sequence>MRALLAVIAIAALGWAGYWWMGASAVQSGFAAWFDARRAEGWVADTADITVRGFPNRFDTTFTDITLADPGTGWAWQAPFFQLFALSYQPNHVIATWPDTQSLATPRQTFDLSSVKMQASSVLGADTALPLKRANLVADTLAITDEAGETTAMTALRLAVERVEGSEASYHLGLAADNLSPARAARLRMDRQERLPQTFSAFRADINATFDRPWDRHALEDARPQPRRITVNLAEARWGDLELAAAGTLDVDATGRPSGRLTVRARNWREILQLARASGQLPPGLADQMETGLSMLAQLSGTSQTLDIPLDFRVGRIFLGPVPIGAAPVLTLR</sequence>
<proteinExistence type="predicted"/>
<organism evidence="1 2">
    <name type="scientific">Lacimonas salitolerans</name>
    <dbReference type="NCBI Taxonomy" id="1323750"/>
    <lineage>
        <taxon>Bacteria</taxon>
        <taxon>Pseudomonadati</taxon>
        <taxon>Pseudomonadota</taxon>
        <taxon>Alphaproteobacteria</taxon>
        <taxon>Rhodobacterales</taxon>
        <taxon>Paracoccaceae</taxon>
        <taxon>Lacimonas</taxon>
    </lineage>
</organism>
<reference evidence="2" key="1">
    <citation type="journal article" date="2019" name="Int. J. Syst. Evol. Microbiol.">
        <title>The Global Catalogue of Microorganisms (GCM) 10K type strain sequencing project: providing services to taxonomists for standard genome sequencing and annotation.</title>
        <authorList>
            <consortium name="The Broad Institute Genomics Platform"/>
            <consortium name="The Broad Institute Genome Sequencing Center for Infectious Disease"/>
            <person name="Wu L."/>
            <person name="Ma J."/>
        </authorList>
    </citation>
    <scope>NUCLEOTIDE SEQUENCE [LARGE SCALE GENOMIC DNA]</scope>
    <source>
        <strain evidence="2">CGMCC 1.12477</strain>
    </source>
</reference>
<accession>A0ABW4EBW9</accession>
<dbReference type="Proteomes" id="UP001597186">
    <property type="component" value="Unassembled WGS sequence"/>
</dbReference>
<protein>
    <submittedName>
        <fullName evidence="1">DUF2125 domain-containing protein</fullName>
    </submittedName>
</protein>
<dbReference type="Pfam" id="PF09898">
    <property type="entry name" value="DUF2125"/>
    <property type="match status" value="1"/>
</dbReference>
<name>A0ABW4EBW9_9RHOB</name>
<dbReference type="EMBL" id="JBHUDD010000040">
    <property type="protein sequence ID" value="MFD1508815.1"/>
    <property type="molecule type" value="Genomic_DNA"/>
</dbReference>
<dbReference type="RefSeq" id="WP_379913812.1">
    <property type="nucleotide sequence ID" value="NZ_JBHUDD010000040.1"/>
</dbReference>
<keyword evidence="2" id="KW-1185">Reference proteome</keyword>
<comment type="caution">
    <text evidence="1">The sequence shown here is derived from an EMBL/GenBank/DDBJ whole genome shotgun (WGS) entry which is preliminary data.</text>
</comment>
<gene>
    <name evidence="1" type="ORF">ACFTOW_05310</name>
</gene>